<dbReference type="Pfam" id="PF03171">
    <property type="entry name" value="2OG-FeII_Oxy"/>
    <property type="match status" value="1"/>
</dbReference>
<reference evidence="2" key="2">
    <citation type="submission" date="2021-01" db="UniProtKB">
        <authorList>
            <consortium name="EnsemblPlants"/>
        </authorList>
    </citation>
    <scope>IDENTIFICATION</scope>
</reference>
<accession>A0A7N2MX09</accession>
<dbReference type="Proteomes" id="UP000594261">
    <property type="component" value="Chromosome 11"/>
</dbReference>
<sequence>MAKMKKKKVVGVGNGILSNGKYKSIAHRALVNNKATRMSIALAHGPALDTVMRPAPKLVDNESDQPAYVEMTYGKFLELQQTGRLSSKFRSDTEQNKAV</sequence>
<dbReference type="InterPro" id="IPR044861">
    <property type="entry name" value="IPNS-like_FE2OG_OXY"/>
</dbReference>
<dbReference type="Gramene" id="QL11p023686:mrna">
    <property type="protein sequence ID" value="QL11p023686:mrna"/>
    <property type="gene ID" value="QL11p023686"/>
</dbReference>
<name>A0A7N2MX09_QUELO</name>
<proteinExistence type="predicted"/>
<evidence type="ECO:0000313" key="3">
    <source>
        <dbReference type="Proteomes" id="UP000594261"/>
    </source>
</evidence>
<dbReference type="EnsemblPlants" id="QL11p023686:mrna">
    <property type="protein sequence ID" value="QL11p023686:mrna"/>
    <property type="gene ID" value="QL11p023686"/>
</dbReference>
<dbReference type="EMBL" id="LRBV02000011">
    <property type="status" value="NOT_ANNOTATED_CDS"/>
    <property type="molecule type" value="Genomic_DNA"/>
</dbReference>
<dbReference type="SUPFAM" id="SSF51197">
    <property type="entry name" value="Clavaminate synthase-like"/>
    <property type="match status" value="1"/>
</dbReference>
<protein>
    <recommendedName>
        <fullName evidence="1">Isopenicillin N synthase-like Fe(2+) 2OG dioxygenase domain-containing protein</fullName>
    </recommendedName>
</protein>
<dbReference type="OMA" id="YETCFRD"/>
<feature type="domain" description="Isopenicillin N synthase-like Fe(2+) 2OG dioxygenase" evidence="1">
    <location>
        <begin position="9"/>
        <end position="44"/>
    </location>
</feature>
<reference evidence="2 3" key="1">
    <citation type="journal article" date="2016" name="G3 (Bethesda)">
        <title>First Draft Assembly and Annotation of the Genome of a California Endemic Oak Quercus lobata Nee (Fagaceae).</title>
        <authorList>
            <person name="Sork V.L."/>
            <person name="Fitz-Gibbon S.T."/>
            <person name="Puiu D."/>
            <person name="Crepeau M."/>
            <person name="Gugger P.F."/>
            <person name="Sherman R."/>
            <person name="Stevens K."/>
            <person name="Langley C.H."/>
            <person name="Pellegrini M."/>
            <person name="Salzberg S.L."/>
        </authorList>
    </citation>
    <scope>NUCLEOTIDE SEQUENCE [LARGE SCALE GENOMIC DNA]</scope>
    <source>
        <strain evidence="2 3">cv. SW786</strain>
    </source>
</reference>
<evidence type="ECO:0000259" key="1">
    <source>
        <dbReference type="Pfam" id="PF03171"/>
    </source>
</evidence>
<evidence type="ECO:0000313" key="2">
    <source>
        <dbReference type="EnsemblPlants" id="QL11p023686:mrna"/>
    </source>
</evidence>
<keyword evidence="3" id="KW-1185">Reference proteome</keyword>
<dbReference type="AlphaFoldDB" id="A0A7N2MX09"/>
<dbReference type="InParanoid" id="A0A7N2MX09"/>
<dbReference type="InterPro" id="IPR027443">
    <property type="entry name" value="IPNS-like_sf"/>
</dbReference>
<dbReference type="Gene3D" id="2.60.120.330">
    <property type="entry name" value="B-lactam Antibiotic, Isopenicillin N Synthase, Chain"/>
    <property type="match status" value="1"/>
</dbReference>
<organism evidence="2 3">
    <name type="scientific">Quercus lobata</name>
    <name type="common">Valley oak</name>
    <dbReference type="NCBI Taxonomy" id="97700"/>
    <lineage>
        <taxon>Eukaryota</taxon>
        <taxon>Viridiplantae</taxon>
        <taxon>Streptophyta</taxon>
        <taxon>Embryophyta</taxon>
        <taxon>Tracheophyta</taxon>
        <taxon>Spermatophyta</taxon>
        <taxon>Magnoliopsida</taxon>
        <taxon>eudicotyledons</taxon>
        <taxon>Gunneridae</taxon>
        <taxon>Pentapetalae</taxon>
        <taxon>rosids</taxon>
        <taxon>fabids</taxon>
        <taxon>Fagales</taxon>
        <taxon>Fagaceae</taxon>
        <taxon>Quercus</taxon>
    </lineage>
</organism>